<sequence length="384" mass="42930">MFSTKLSRVANRATCAAAHNPSATAHRSTSCLATRRSHQRRHSSSKASCPPDSSPSGGKPAPATEAASGKTEPAGSQTSQRGQKRVSSKSSKKARTAAAAAAKSEDQFAGLPSVPGTQHIDERDLRISSFFALHRPIAVGTSIPRVTSTEEFDHIFEARKEANPWENGNSAEGRPENVVYALGSLFENLEMNERELQDDGVRWEVMQESPSNQDGVTHLDGQPRLKSIDEQVANFKPFNAPPPPEPFPAEQMKGSEKRKATSKPKQKSYETTIIVTEYTDQHGQRSYTAESSPIVQISTPNAPASVEEPQRLPFIDRMRRHRQQQFQLRQRGIVPSIRCAPSASRQRTMFLISVKRQRKLKMKKHKYKKLMKRTRNLRRRQDRA</sequence>
<protein>
    <recommendedName>
        <fullName evidence="4">Small ribosomal subunit protein mS38</fullName>
    </recommendedName>
</protein>
<feature type="compositionally biased region" description="Basic residues" evidence="5">
    <location>
        <begin position="82"/>
        <end position="95"/>
    </location>
</feature>
<evidence type="ECO:0000256" key="3">
    <source>
        <dbReference type="ARBA" id="ARBA00035647"/>
    </source>
</evidence>
<evidence type="ECO:0000256" key="1">
    <source>
        <dbReference type="ARBA" id="ARBA00004173"/>
    </source>
</evidence>
<gene>
    <name evidence="7" type="ORF">LECACI_7A005759</name>
</gene>
<name>A0AAI8Z175_9PEZI</name>
<dbReference type="AlphaFoldDB" id="A0AAI8Z175"/>
<evidence type="ECO:0000256" key="4">
    <source>
        <dbReference type="ARBA" id="ARBA00035682"/>
    </source>
</evidence>
<comment type="caution">
    <text evidence="7">The sequence shown here is derived from an EMBL/GenBank/DDBJ whole genome shotgun (WGS) entry which is preliminary data.</text>
</comment>
<reference evidence="7" key="1">
    <citation type="submission" date="2023-11" db="EMBL/GenBank/DDBJ databases">
        <authorList>
            <person name="Alioto T."/>
            <person name="Alioto T."/>
            <person name="Gomez Garrido J."/>
        </authorList>
    </citation>
    <scope>NUCLEOTIDE SEQUENCE</scope>
</reference>
<dbReference type="PANTHER" id="PTHR32035">
    <property type="entry name" value="AURORA KINASE A-INTERACTING PROTEIN"/>
    <property type="match status" value="1"/>
</dbReference>
<dbReference type="InterPro" id="IPR013177">
    <property type="entry name" value="Ribosomal_mS38_C"/>
</dbReference>
<dbReference type="Proteomes" id="UP001296104">
    <property type="component" value="Unassembled WGS sequence"/>
</dbReference>
<dbReference type="Pfam" id="PF08213">
    <property type="entry name" value="COX24_C"/>
    <property type="match status" value="1"/>
</dbReference>
<evidence type="ECO:0000256" key="5">
    <source>
        <dbReference type="SAM" id="MobiDB-lite"/>
    </source>
</evidence>
<feature type="region of interest" description="Disordered" evidence="5">
    <location>
        <begin position="236"/>
        <end position="268"/>
    </location>
</feature>
<feature type="compositionally biased region" description="Polar residues" evidence="5">
    <location>
        <begin position="21"/>
        <end position="32"/>
    </location>
</feature>
<accession>A0AAI8Z175</accession>
<organism evidence="7 8">
    <name type="scientific">Lecanosticta acicola</name>
    <dbReference type="NCBI Taxonomy" id="111012"/>
    <lineage>
        <taxon>Eukaryota</taxon>
        <taxon>Fungi</taxon>
        <taxon>Dikarya</taxon>
        <taxon>Ascomycota</taxon>
        <taxon>Pezizomycotina</taxon>
        <taxon>Dothideomycetes</taxon>
        <taxon>Dothideomycetidae</taxon>
        <taxon>Mycosphaerellales</taxon>
        <taxon>Mycosphaerellaceae</taxon>
        <taxon>Lecanosticta</taxon>
    </lineage>
</organism>
<feature type="domain" description="Ribosomal protein mS38 C-terminal" evidence="6">
    <location>
        <begin position="350"/>
        <end position="383"/>
    </location>
</feature>
<feature type="compositionally biased region" description="Basic residues" evidence="5">
    <location>
        <begin position="35"/>
        <end position="44"/>
    </location>
</feature>
<feature type="region of interest" description="Disordered" evidence="5">
    <location>
        <begin position="14"/>
        <end position="118"/>
    </location>
</feature>
<evidence type="ECO:0000313" key="8">
    <source>
        <dbReference type="Proteomes" id="UP001296104"/>
    </source>
</evidence>
<evidence type="ECO:0000313" key="7">
    <source>
        <dbReference type="EMBL" id="CAK4030601.1"/>
    </source>
</evidence>
<dbReference type="EMBL" id="CAVMBE010000038">
    <property type="protein sequence ID" value="CAK4030601.1"/>
    <property type="molecule type" value="Genomic_DNA"/>
</dbReference>
<proteinExistence type="inferred from homology"/>
<dbReference type="PANTHER" id="PTHR32035:SF3">
    <property type="entry name" value="SMALL RIBOSOMAL SUBUNIT PROTEIN MS38"/>
    <property type="match status" value="1"/>
</dbReference>
<comment type="subcellular location">
    <subcellularLocation>
        <location evidence="1">Mitochondrion</location>
    </subcellularLocation>
</comment>
<feature type="compositionally biased region" description="Low complexity" evidence="5">
    <location>
        <begin position="45"/>
        <end position="56"/>
    </location>
</feature>
<dbReference type="SMART" id="SM01155">
    <property type="entry name" value="DUF1713"/>
    <property type="match status" value="1"/>
</dbReference>
<keyword evidence="2" id="KW-0496">Mitochondrion</keyword>
<evidence type="ECO:0000259" key="6">
    <source>
        <dbReference type="SMART" id="SM01155"/>
    </source>
</evidence>
<keyword evidence="8" id="KW-1185">Reference proteome</keyword>
<evidence type="ECO:0000256" key="2">
    <source>
        <dbReference type="ARBA" id="ARBA00023128"/>
    </source>
</evidence>
<dbReference type="GO" id="GO:0005739">
    <property type="term" value="C:mitochondrion"/>
    <property type="evidence" value="ECO:0007669"/>
    <property type="project" value="UniProtKB-SubCell"/>
</dbReference>
<comment type="similarity">
    <text evidence="3">Belongs to the mitochondrion-specific ribosomal protein mS38 family.</text>
</comment>